<sequence>MTAKQMLPIIPDNIVVNKIYGLRGLKVMLDSDLAELYGVETKRVNEQVGRNPDRFPEDFMF</sequence>
<reference evidence="3" key="1">
    <citation type="submission" date="2016-10" db="EMBL/GenBank/DDBJ databases">
        <authorList>
            <person name="Varghese N."/>
            <person name="Submissions S."/>
        </authorList>
    </citation>
    <scope>NUCLEOTIDE SEQUENCE [LARGE SCALE GENOMIC DNA]</scope>
    <source>
        <strain evidence="3">DSM 18130</strain>
    </source>
</reference>
<accession>A0A1I0T959</accession>
<protein>
    <submittedName>
        <fullName evidence="2">ORF6N domain-containing protein</fullName>
    </submittedName>
</protein>
<organism evidence="2 3">
    <name type="scientific">Pedobacter suwonensis</name>
    <dbReference type="NCBI Taxonomy" id="332999"/>
    <lineage>
        <taxon>Bacteria</taxon>
        <taxon>Pseudomonadati</taxon>
        <taxon>Bacteroidota</taxon>
        <taxon>Sphingobacteriia</taxon>
        <taxon>Sphingobacteriales</taxon>
        <taxon>Sphingobacteriaceae</taxon>
        <taxon>Pedobacter</taxon>
    </lineage>
</organism>
<dbReference type="STRING" id="332999.SAMN04488511_10748"/>
<dbReference type="EMBL" id="FOJM01000007">
    <property type="protein sequence ID" value="SFA48237.1"/>
    <property type="molecule type" value="Genomic_DNA"/>
</dbReference>
<proteinExistence type="predicted"/>
<dbReference type="Proteomes" id="UP000198836">
    <property type="component" value="Unassembled WGS sequence"/>
</dbReference>
<name>A0A1I0T959_9SPHI</name>
<evidence type="ECO:0000313" key="3">
    <source>
        <dbReference type="Proteomes" id="UP000198836"/>
    </source>
</evidence>
<dbReference type="AlphaFoldDB" id="A0A1I0T959"/>
<dbReference type="InterPro" id="IPR018873">
    <property type="entry name" value="KilA-N_DNA-bd_domain"/>
</dbReference>
<evidence type="ECO:0000259" key="1">
    <source>
        <dbReference type="Pfam" id="PF10543"/>
    </source>
</evidence>
<dbReference type="Pfam" id="PF10543">
    <property type="entry name" value="ORF6N"/>
    <property type="match status" value="1"/>
</dbReference>
<feature type="domain" description="KilA-N DNA-binding" evidence="1">
    <location>
        <begin position="17"/>
        <end position="61"/>
    </location>
</feature>
<keyword evidence="3" id="KW-1185">Reference proteome</keyword>
<gene>
    <name evidence="2" type="ORF">SAMN04488511_10748</name>
</gene>
<evidence type="ECO:0000313" key="2">
    <source>
        <dbReference type="EMBL" id="SFA48237.1"/>
    </source>
</evidence>